<dbReference type="Proteomes" id="UP000700596">
    <property type="component" value="Unassembled WGS sequence"/>
</dbReference>
<accession>A0A9P9I9C5</accession>
<keyword evidence="2 11" id="KW-0723">Serine/threonine-protein kinase</keyword>
<dbReference type="PANTHER" id="PTHR24343:SF558">
    <property type="entry name" value="PROTEIN KINASE DOMAIN-CONTAINING PROTEIN"/>
    <property type="match status" value="1"/>
</dbReference>
<dbReference type="Pfam" id="PF00069">
    <property type="entry name" value="Pkinase"/>
    <property type="match status" value="1"/>
</dbReference>
<evidence type="ECO:0000256" key="3">
    <source>
        <dbReference type="ARBA" id="ARBA00022679"/>
    </source>
</evidence>
<dbReference type="GO" id="GO:0005829">
    <property type="term" value="C:cytosol"/>
    <property type="evidence" value="ECO:0007669"/>
    <property type="project" value="TreeGrafter"/>
</dbReference>
<dbReference type="CDD" id="cd13994">
    <property type="entry name" value="STKc_HAL4_like"/>
    <property type="match status" value="1"/>
</dbReference>
<feature type="compositionally biased region" description="Basic and acidic residues" evidence="12">
    <location>
        <begin position="1"/>
        <end position="10"/>
    </location>
</feature>
<evidence type="ECO:0000259" key="13">
    <source>
        <dbReference type="PROSITE" id="PS50011"/>
    </source>
</evidence>
<evidence type="ECO:0000256" key="2">
    <source>
        <dbReference type="ARBA" id="ARBA00022527"/>
    </source>
</evidence>
<evidence type="ECO:0000256" key="12">
    <source>
        <dbReference type="SAM" id="MobiDB-lite"/>
    </source>
</evidence>
<dbReference type="GO" id="GO:0005524">
    <property type="term" value="F:ATP binding"/>
    <property type="evidence" value="ECO:0007669"/>
    <property type="project" value="UniProtKB-UniRule"/>
</dbReference>
<keyword evidence="5 14" id="KW-0418">Kinase</keyword>
<comment type="similarity">
    <text evidence="11">Belongs to the protein kinase superfamily.</text>
</comment>
<reference evidence="14" key="1">
    <citation type="journal article" date="2021" name="Nat. Commun.">
        <title>Genetic determinants of endophytism in the Arabidopsis root mycobiome.</title>
        <authorList>
            <person name="Mesny F."/>
            <person name="Miyauchi S."/>
            <person name="Thiergart T."/>
            <person name="Pickel B."/>
            <person name="Atanasova L."/>
            <person name="Karlsson M."/>
            <person name="Huettel B."/>
            <person name="Barry K.W."/>
            <person name="Haridas S."/>
            <person name="Chen C."/>
            <person name="Bauer D."/>
            <person name="Andreopoulos W."/>
            <person name="Pangilinan J."/>
            <person name="LaButti K."/>
            <person name="Riley R."/>
            <person name="Lipzen A."/>
            <person name="Clum A."/>
            <person name="Drula E."/>
            <person name="Henrissat B."/>
            <person name="Kohler A."/>
            <person name="Grigoriev I.V."/>
            <person name="Martin F.M."/>
            <person name="Hacquard S."/>
        </authorList>
    </citation>
    <scope>NUCLEOTIDE SEQUENCE</scope>
    <source>
        <strain evidence="14">MPI-CAGE-CH-0243</strain>
    </source>
</reference>
<dbReference type="FunFam" id="1.10.510.10:FF:000183">
    <property type="entry name" value="Serine/threonine-protein kinase hal4"/>
    <property type="match status" value="1"/>
</dbReference>
<comment type="catalytic activity">
    <reaction evidence="8">
        <text>L-seryl-[protein] + ATP = O-phospho-L-seryl-[protein] + ADP + H(+)</text>
        <dbReference type="Rhea" id="RHEA:17989"/>
        <dbReference type="Rhea" id="RHEA-COMP:9863"/>
        <dbReference type="Rhea" id="RHEA-COMP:11604"/>
        <dbReference type="ChEBI" id="CHEBI:15378"/>
        <dbReference type="ChEBI" id="CHEBI:29999"/>
        <dbReference type="ChEBI" id="CHEBI:30616"/>
        <dbReference type="ChEBI" id="CHEBI:83421"/>
        <dbReference type="ChEBI" id="CHEBI:456216"/>
        <dbReference type="EC" id="2.7.11.1"/>
    </reaction>
</comment>
<keyword evidence="15" id="KW-1185">Reference proteome</keyword>
<dbReference type="GO" id="GO:0004674">
    <property type="term" value="F:protein serine/threonine kinase activity"/>
    <property type="evidence" value="ECO:0007669"/>
    <property type="project" value="UniProtKB-KW"/>
</dbReference>
<dbReference type="PROSITE" id="PS00107">
    <property type="entry name" value="PROTEIN_KINASE_ATP"/>
    <property type="match status" value="1"/>
</dbReference>
<dbReference type="SMART" id="SM00220">
    <property type="entry name" value="S_TKc"/>
    <property type="match status" value="1"/>
</dbReference>
<dbReference type="EC" id="2.7.11.1" evidence="1"/>
<evidence type="ECO:0000256" key="1">
    <source>
        <dbReference type="ARBA" id="ARBA00012513"/>
    </source>
</evidence>
<evidence type="ECO:0000256" key="11">
    <source>
        <dbReference type="RuleBase" id="RU000304"/>
    </source>
</evidence>
<protein>
    <recommendedName>
        <fullName evidence="1">non-specific serine/threonine protein kinase</fullName>
        <ecNumber evidence="1">2.7.11.1</ecNumber>
    </recommendedName>
    <alternativeName>
        <fullName evidence="9">Halotolerance protein 4</fullName>
    </alternativeName>
</protein>
<evidence type="ECO:0000313" key="15">
    <source>
        <dbReference type="Proteomes" id="UP000700596"/>
    </source>
</evidence>
<dbReference type="InterPro" id="IPR017441">
    <property type="entry name" value="Protein_kinase_ATP_BS"/>
</dbReference>
<dbReference type="Gene3D" id="1.10.510.10">
    <property type="entry name" value="Transferase(Phosphotransferase) domain 1"/>
    <property type="match status" value="1"/>
</dbReference>
<keyword evidence="6 10" id="KW-0067">ATP-binding</keyword>
<evidence type="ECO:0000256" key="6">
    <source>
        <dbReference type="ARBA" id="ARBA00022840"/>
    </source>
</evidence>
<evidence type="ECO:0000256" key="5">
    <source>
        <dbReference type="ARBA" id="ARBA00022777"/>
    </source>
</evidence>
<feature type="binding site" evidence="10">
    <location>
        <position position="104"/>
    </location>
    <ligand>
        <name>ATP</name>
        <dbReference type="ChEBI" id="CHEBI:30616"/>
    </ligand>
</feature>
<feature type="domain" description="Protein kinase" evidence="13">
    <location>
        <begin position="73"/>
        <end position="342"/>
    </location>
</feature>
<dbReference type="InterPro" id="IPR011009">
    <property type="entry name" value="Kinase-like_dom_sf"/>
</dbReference>
<evidence type="ECO:0000256" key="9">
    <source>
        <dbReference type="ARBA" id="ARBA00078109"/>
    </source>
</evidence>
<gene>
    <name evidence="14" type="ORF">B0J11DRAFT_447492</name>
</gene>
<dbReference type="PROSITE" id="PS50011">
    <property type="entry name" value="PROTEIN_KINASE_DOM"/>
    <property type="match status" value="1"/>
</dbReference>
<feature type="region of interest" description="Disordered" evidence="12">
    <location>
        <begin position="1"/>
        <end position="21"/>
    </location>
</feature>
<comment type="caution">
    <text evidence="14">The sequence shown here is derived from an EMBL/GenBank/DDBJ whole genome shotgun (WGS) entry which is preliminary data.</text>
</comment>
<keyword evidence="3" id="KW-0808">Transferase</keyword>
<proteinExistence type="inferred from homology"/>
<comment type="catalytic activity">
    <reaction evidence="7">
        <text>L-threonyl-[protein] + ATP = O-phospho-L-threonyl-[protein] + ADP + H(+)</text>
        <dbReference type="Rhea" id="RHEA:46608"/>
        <dbReference type="Rhea" id="RHEA-COMP:11060"/>
        <dbReference type="Rhea" id="RHEA-COMP:11605"/>
        <dbReference type="ChEBI" id="CHEBI:15378"/>
        <dbReference type="ChEBI" id="CHEBI:30013"/>
        <dbReference type="ChEBI" id="CHEBI:30616"/>
        <dbReference type="ChEBI" id="CHEBI:61977"/>
        <dbReference type="ChEBI" id="CHEBI:456216"/>
        <dbReference type="EC" id="2.7.11.1"/>
    </reaction>
</comment>
<evidence type="ECO:0000256" key="4">
    <source>
        <dbReference type="ARBA" id="ARBA00022741"/>
    </source>
</evidence>
<name>A0A9P9I9C5_9PLEO</name>
<dbReference type="SUPFAM" id="SSF56112">
    <property type="entry name" value="Protein kinase-like (PK-like)"/>
    <property type="match status" value="1"/>
</dbReference>
<dbReference type="OrthoDB" id="6513151at2759"/>
<evidence type="ECO:0000313" key="14">
    <source>
        <dbReference type="EMBL" id="KAH7111304.1"/>
    </source>
</evidence>
<organism evidence="14 15">
    <name type="scientific">Dendryphion nanum</name>
    <dbReference type="NCBI Taxonomy" id="256645"/>
    <lineage>
        <taxon>Eukaryota</taxon>
        <taxon>Fungi</taxon>
        <taxon>Dikarya</taxon>
        <taxon>Ascomycota</taxon>
        <taxon>Pezizomycotina</taxon>
        <taxon>Dothideomycetes</taxon>
        <taxon>Pleosporomycetidae</taxon>
        <taxon>Pleosporales</taxon>
        <taxon>Torulaceae</taxon>
        <taxon>Dendryphion</taxon>
    </lineage>
</organism>
<sequence length="355" mass="40369">MEENRHHEHNVNNVKRQGKLSGIMLSKVNQSRNEEQRQSKTSNWIASMRKKKEEIVKKTGWTGSPQLIAQKYGRYGDVIGSGAFGTVRIAHRSDAEDEQLFAVKELKQRSGEYVNKYHTRVTGEFGISYLMHHPNVVTTLDMLQIEKDVCCLIMKYCAGGDLHAVILSAGQLEVAEADCFFKQLMWGVEYLHEMGIAHRDLKPENLLLTQSGTIKITDFGNAECFRTAWEMEVHMTTGVCGSAPYIAPEEYVDKKFDPRGVDVWACGVIYMAMRTGRHLWRSAQKDRDESFQRYLEDRRKETGYEPIEVLGRRACGNVIYSALDPTPTRRLTAHQILSSEWLKDIKVCSGGSEGI</sequence>
<dbReference type="InterPro" id="IPR008271">
    <property type="entry name" value="Ser/Thr_kinase_AS"/>
</dbReference>
<dbReference type="GO" id="GO:0030003">
    <property type="term" value="P:intracellular monoatomic cation homeostasis"/>
    <property type="evidence" value="ECO:0007669"/>
    <property type="project" value="TreeGrafter"/>
</dbReference>
<dbReference type="EMBL" id="JAGMWT010000024">
    <property type="protein sequence ID" value="KAH7111304.1"/>
    <property type="molecule type" value="Genomic_DNA"/>
</dbReference>
<evidence type="ECO:0000256" key="8">
    <source>
        <dbReference type="ARBA" id="ARBA00048679"/>
    </source>
</evidence>
<evidence type="ECO:0000256" key="10">
    <source>
        <dbReference type="PROSITE-ProRule" id="PRU10141"/>
    </source>
</evidence>
<dbReference type="InterPro" id="IPR000719">
    <property type="entry name" value="Prot_kinase_dom"/>
</dbReference>
<dbReference type="AlphaFoldDB" id="A0A9P9I9C5"/>
<dbReference type="PROSITE" id="PS00108">
    <property type="entry name" value="PROTEIN_KINASE_ST"/>
    <property type="match status" value="1"/>
</dbReference>
<keyword evidence="4 10" id="KW-0547">Nucleotide-binding</keyword>
<evidence type="ECO:0000256" key="7">
    <source>
        <dbReference type="ARBA" id="ARBA00047899"/>
    </source>
</evidence>
<dbReference type="PANTHER" id="PTHR24343">
    <property type="entry name" value="SERINE/THREONINE KINASE"/>
    <property type="match status" value="1"/>
</dbReference>